<dbReference type="STRING" id="1448320.A0A319DMJ4"/>
<name>A0A319DMJ4_9EURO</name>
<sequence>NDMRCLRDLVLTDPGDDKHRIERTKGGLLKDCYHWILNDPAYRQWLSGDESGLLWIKGDSGKGKTMIVIGLVEELSKKIAKPRRGRSSILSYFLCQGTDSRLNNAAAVLRGVIYLLASQQLSLIHHLRAKYDNHGGPRLFDNPDAFYILSGVFLNMLRDLNMPVAYLMIDALDECEGNLYQLLDLIAQTTTIPSSKIKWIVSSRNRNEIEQHLVVMRSGWFQQNFPRVMGCRQCSVESTRGSSER</sequence>
<feature type="domain" description="NACHT" evidence="2">
    <location>
        <begin position="52"/>
        <end position="204"/>
    </location>
</feature>
<evidence type="ECO:0000259" key="2">
    <source>
        <dbReference type="PROSITE" id="PS50837"/>
    </source>
</evidence>
<dbReference type="VEuPathDB" id="FungiDB:BO71DRAFT_336935"/>
<dbReference type="PANTHER" id="PTHR10039">
    <property type="entry name" value="AMELOGENIN"/>
    <property type="match status" value="1"/>
</dbReference>
<reference evidence="3 4" key="1">
    <citation type="submission" date="2018-02" db="EMBL/GenBank/DDBJ databases">
        <title>The genomes of Aspergillus section Nigri reveals drivers in fungal speciation.</title>
        <authorList>
            <consortium name="DOE Joint Genome Institute"/>
            <person name="Vesth T.C."/>
            <person name="Nybo J."/>
            <person name="Theobald S."/>
            <person name="Brandl J."/>
            <person name="Frisvad J.C."/>
            <person name="Nielsen K.F."/>
            <person name="Lyhne E.K."/>
            <person name="Kogle M.E."/>
            <person name="Kuo A."/>
            <person name="Riley R."/>
            <person name="Clum A."/>
            <person name="Nolan M."/>
            <person name="Lipzen A."/>
            <person name="Salamov A."/>
            <person name="Henrissat B."/>
            <person name="Wiebenga A."/>
            <person name="De vries R.P."/>
            <person name="Grigoriev I.V."/>
            <person name="Mortensen U.H."/>
            <person name="Andersen M.R."/>
            <person name="Baker S.E."/>
        </authorList>
    </citation>
    <scope>NUCLEOTIDE SEQUENCE [LARGE SCALE GENOMIC DNA]</scope>
    <source>
        <strain evidence="3 4">CBS 707.79</strain>
    </source>
</reference>
<protein>
    <recommendedName>
        <fullName evidence="2">NACHT domain-containing protein</fullName>
    </recommendedName>
</protein>
<evidence type="ECO:0000313" key="4">
    <source>
        <dbReference type="Proteomes" id="UP000247810"/>
    </source>
</evidence>
<dbReference type="InterPro" id="IPR056884">
    <property type="entry name" value="NPHP3-like_N"/>
</dbReference>
<dbReference type="Pfam" id="PF24883">
    <property type="entry name" value="NPHP3_N"/>
    <property type="match status" value="1"/>
</dbReference>
<proteinExistence type="predicted"/>
<organism evidence="3 4">
    <name type="scientific">Aspergillus ellipticus CBS 707.79</name>
    <dbReference type="NCBI Taxonomy" id="1448320"/>
    <lineage>
        <taxon>Eukaryota</taxon>
        <taxon>Fungi</taxon>
        <taxon>Dikarya</taxon>
        <taxon>Ascomycota</taxon>
        <taxon>Pezizomycotina</taxon>
        <taxon>Eurotiomycetes</taxon>
        <taxon>Eurotiomycetidae</taxon>
        <taxon>Eurotiales</taxon>
        <taxon>Aspergillaceae</taxon>
        <taxon>Aspergillus</taxon>
        <taxon>Aspergillus subgen. Circumdati</taxon>
    </lineage>
</organism>
<evidence type="ECO:0000313" key="3">
    <source>
        <dbReference type="EMBL" id="PYH89318.1"/>
    </source>
</evidence>
<dbReference type="Gene3D" id="3.40.50.300">
    <property type="entry name" value="P-loop containing nucleotide triphosphate hydrolases"/>
    <property type="match status" value="1"/>
</dbReference>
<accession>A0A319DMJ4</accession>
<dbReference type="InterPro" id="IPR007111">
    <property type="entry name" value="NACHT_NTPase"/>
</dbReference>
<dbReference type="EMBL" id="KZ826035">
    <property type="protein sequence ID" value="PYH89318.1"/>
    <property type="molecule type" value="Genomic_DNA"/>
</dbReference>
<dbReference type="PROSITE" id="PS50837">
    <property type="entry name" value="NACHT"/>
    <property type="match status" value="1"/>
</dbReference>
<feature type="non-terminal residue" evidence="3">
    <location>
        <position position="1"/>
    </location>
</feature>
<dbReference type="PANTHER" id="PTHR10039:SF14">
    <property type="entry name" value="NACHT DOMAIN-CONTAINING PROTEIN"/>
    <property type="match status" value="1"/>
</dbReference>
<dbReference type="OrthoDB" id="674604at2759"/>
<gene>
    <name evidence="3" type="ORF">BO71DRAFT_336935</name>
</gene>
<dbReference type="Proteomes" id="UP000247810">
    <property type="component" value="Unassembled WGS sequence"/>
</dbReference>
<dbReference type="AlphaFoldDB" id="A0A319DMJ4"/>
<keyword evidence="4" id="KW-1185">Reference proteome</keyword>
<evidence type="ECO:0000256" key="1">
    <source>
        <dbReference type="ARBA" id="ARBA00022737"/>
    </source>
</evidence>
<keyword evidence="1" id="KW-0677">Repeat</keyword>
<dbReference type="InterPro" id="IPR027417">
    <property type="entry name" value="P-loop_NTPase"/>
</dbReference>